<comment type="catalytic activity">
    <reaction evidence="1">
        <text>Endonucleolytic cleavage of RNA, removing extra 3' nucleotides from tRNA precursor, generating 3' termini of tRNAs. A 3'-hydroxy group is left at the tRNA terminus and a 5'-phosphoryl group is left at the trailer molecule.</text>
        <dbReference type="EC" id="3.1.26.11"/>
    </reaction>
</comment>
<dbReference type="PANTHER" id="PTHR12553:SF49">
    <property type="entry name" value="ZINC PHOSPHODIESTERASE ELAC PROTEIN 2"/>
    <property type="match status" value="1"/>
</dbReference>
<proteinExistence type="inferred from homology"/>
<dbReference type="EC" id="3.1.26.11" evidence="4"/>
<evidence type="ECO:0000256" key="9">
    <source>
        <dbReference type="ARBA" id="ARBA00022801"/>
    </source>
</evidence>
<evidence type="ECO:0000256" key="7">
    <source>
        <dbReference type="ARBA" id="ARBA00022723"/>
    </source>
</evidence>
<evidence type="ECO:0000256" key="8">
    <source>
        <dbReference type="ARBA" id="ARBA00022759"/>
    </source>
</evidence>
<evidence type="ECO:0000256" key="1">
    <source>
        <dbReference type="ARBA" id="ARBA00000402"/>
    </source>
</evidence>
<comment type="cofactor">
    <cofactor evidence="2">
        <name>Zn(2+)</name>
        <dbReference type="ChEBI" id="CHEBI:29105"/>
    </cofactor>
</comment>
<evidence type="ECO:0000313" key="12">
    <source>
        <dbReference type="EMBL" id="KMZ68586.1"/>
    </source>
</evidence>
<dbReference type="OrthoDB" id="527344at2759"/>
<keyword evidence="9" id="KW-0378">Hydrolase</keyword>
<dbReference type="AlphaFoldDB" id="A0A0K9PI05"/>
<dbReference type="SUPFAM" id="SSF56281">
    <property type="entry name" value="Metallo-hydrolase/oxidoreductase"/>
    <property type="match status" value="1"/>
</dbReference>
<dbReference type="FunFam" id="3.60.15.10:FF:000052">
    <property type="entry name" value="tRNAse Z TRZ4, mitochondrial"/>
    <property type="match status" value="1"/>
</dbReference>
<keyword evidence="5" id="KW-0819">tRNA processing</keyword>
<accession>A0A0K9PI05</accession>
<comment type="caution">
    <text evidence="12">The sequence shown here is derived from an EMBL/GenBank/DDBJ whole genome shotgun (WGS) entry which is preliminary data.</text>
</comment>
<evidence type="ECO:0000256" key="2">
    <source>
        <dbReference type="ARBA" id="ARBA00001947"/>
    </source>
</evidence>
<evidence type="ECO:0000256" key="10">
    <source>
        <dbReference type="ARBA" id="ARBA00022833"/>
    </source>
</evidence>
<evidence type="ECO:0000256" key="4">
    <source>
        <dbReference type="ARBA" id="ARBA00012477"/>
    </source>
</evidence>
<dbReference type="Proteomes" id="UP000036987">
    <property type="component" value="Unassembled WGS sequence"/>
</dbReference>
<evidence type="ECO:0000256" key="3">
    <source>
        <dbReference type="ARBA" id="ARBA00007823"/>
    </source>
</evidence>
<protein>
    <recommendedName>
        <fullName evidence="4">ribonuclease Z</fullName>
        <ecNumber evidence="4">3.1.26.11</ecNumber>
    </recommendedName>
</protein>
<keyword evidence="8" id="KW-0255">Endonuclease</keyword>
<name>A0A0K9PI05_ZOSMR</name>
<evidence type="ECO:0000259" key="11">
    <source>
        <dbReference type="Pfam" id="PF13691"/>
    </source>
</evidence>
<keyword evidence="7" id="KW-0479">Metal-binding</keyword>
<evidence type="ECO:0000256" key="6">
    <source>
        <dbReference type="ARBA" id="ARBA00022722"/>
    </source>
</evidence>
<keyword evidence="13" id="KW-1185">Reference proteome</keyword>
<dbReference type="GO" id="GO:0042781">
    <property type="term" value="F:3'-tRNA processing endoribonuclease activity"/>
    <property type="evidence" value="ECO:0007669"/>
    <property type="project" value="UniProtKB-EC"/>
</dbReference>
<feature type="domain" description="tRNase Z endonuclease" evidence="11">
    <location>
        <begin position="42"/>
        <end position="98"/>
    </location>
</feature>
<sequence>MKGFNRKRSEGCDGVMKKNLKLKVRKLDPVNTTCYVQILGTGMDTQDTSPSVLLFFDQQRIIFNAGEGLQRFCTEHKIKLSKIDHMLLTRVCSQTAGGLPGLLLTLAGIGEEGMSVNIWGPSDFKYMVDAMRSFIPNAAMVHSHSFGETTKGDSSIFTDPIVLIDDELVKISAILLHPRFSTQSDKGIDSQIPDTNPFSDFGSSMRKARSKPGDIAVVYVCELPDIKGKFDPSKATSLGLKPGPKYRELQLGNSVKSDTSDIIIHPIDVLDPSISGPIVLLVDCPTSSHFLELLSVQSLNSYYSNITNHQSDKTSKSVTCIIHLGPASITKNSDYQNWMRRFVGAKHIMAGHQ</sequence>
<gene>
    <name evidence="12" type="ORF">ZOSMA_236G00110</name>
</gene>
<organism evidence="12 13">
    <name type="scientific">Zostera marina</name>
    <name type="common">Eelgrass</name>
    <dbReference type="NCBI Taxonomy" id="29655"/>
    <lineage>
        <taxon>Eukaryota</taxon>
        <taxon>Viridiplantae</taxon>
        <taxon>Streptophyta</taxon>
        <taxon>Embryophyta</taxon>
        <taxon>Tracheophyta</taxon>
        <taxon>Spermatophyta</taxon>
        <taxon>Magnoliopsida</taxon>
        <taxon>Liliopsida</taxon>
        <taxon>Zosteraceae</taxon>
        <taxon>Zostera</taxon>
    </lineage>
</organism>
<dbReference type="InterPro" id="IPR047151">
    <property type="entry name" value="RNZ2-like"/>
</dbReference>
<dbReference type="Pfam" id="PF13691">
    <property type="entry name" value="Lactamase_B_4"/>
    <property type="match status" value="1"/>
</dbReference>
<dbReference type="GO" id="GO:0046872">
    <property type="term" value="F:metal ion binding"/>
    <property type="evidence" value="ECO:0007669"/>
    <property type="project" value="UniProtKB-KW"/>
</dbReference>
<evidence type="ECO:0000313" key="13">
    <source>
        <dbReference type="Proteomes" id="UP000036987"/>
    </source>
</evidence>
<comment type="similarity">
    <text evidence="3">Belongs to the RNase Z family.</text>
</comment>
<dbReference type="InterPro" id="IPR027794">
    <property type="entry name" value="tRNase_Z_dom"/>
</dbReference>
<evidence type="ECO:0000256" key="5">
    <source>
        <dbReference type="ARBA" id="ARBA00022694"/>
    </source>
</evidence>
<feature type="non-terminal residue" evidence="12">
    <location>
        <position position="353"/>
    </location>
</feature>
<dbReference type="EMBL" id="LFYR01000830">
    <property type="protein sequence ID" value="KMZ68586.1"/>
    <property type="molecule type" value="Genomic_DNA"/>
</dbReference>
<reference evidence="13" key="1">
    <citation type="journal article" date="2016" name="Nature">
        <title>The genome of the seagrass Zostera marina reveals angiosperm adaptation to the sea.</title>
        <authorList>
            <person name="Olsen J.L."/>
            <person name="Rouze P."/>
            <person name="Verhelst B."/>
            <person name="Lin Y.-C."/>
            <person name="Bayer T."/>
            <person name="Collen J."/>
            <person name="Dattolo E."/>
            <person name="De Paoli E."/>
            <person name="Dittami S."/>
            <person name="Maumus F."/>
            <person name="Michel G."/>
            <person name="Kersting A."/>
            <person name="Lauritano C."/>
            <person name="Lohaus R."/>
            <person name="Toepel M."/>
            <person name="Tonon T."/>
            <person name="Vanneste K."/>
            <person name="Amirebrahimi M."/>
            <person name="Brakel J."/>
            <person name="Bostroem C."/>
            <person name="Chovatia M."/>
            <person name="Grimwood J."/>
            <person name="Jenkins J.W."/>
            <person name="Jueterbock A."/>
            <person name="Mraz A."/>
            <person name="Stam W.T."/>
            <person name="Tice H."/>
            <person name="Bornberg-Bauer E."/>
            <person name="Green P.J."/>
            <person name="Pearson G.A."/>
            <person name="Procaccini G."/>
            <person name="Duarte C.M."/>
            <person name="Schmutz J."/>
            <person name="Reusch T.B.H."/>
            <person name="Van de Peer Y."/>
        </authorList>
    </citation>
    <scope>NUCLEOTIDE SEQUENCE [LARGE SCALE GENOMIC DNA]</scope>
    <source>
        <strain evidence="13">cv. Finnish</strain>
    </source>
</reference>
<dbReference type="PANTHER" id="PTHR12553">
    <property type="entry name" value="ZINC PHOSPHODIESTERASE ELAC PROTEIN 2"/>
    <property type="match status" value="1"/>
</dbReference>
<dbReference type="Gene3D" id="3.60.15.10">
    <property type="entry name" value="Ribonuclease Z/Hydroxyacylglutathione hydrolase-like"/>
    <property type="match status" value="1"/>
</dbReference>
<keyword evidence="6" id="KW-0540">Nuclease</keyword>
<dbReference type="InterPro" id="IPR036866">
    <property type="entry name" value="RibonucZ/Hydroxyglut_hydro"/>
</dbReference>
<keyword evidence="10" id="KW-0862">Zinc</keyword>